<proteinExistence type="predicted"/>
<protein>
    <submittedName>
        <fullName evidence="1">Uncharacterized protein</fullName>
    </submittedName>
</protein>
<evidence type="ECO:0000313" key="2">
    <source>
        <dbReference type="Proteomes" id="UP000502928"/>
    </source>
</evidence>
<accession>A0A6G7J484</accession>
<sequence>MRTGTKRMLTASGEWAKHLRPFRKRVFWKAERQAQKKIEIDSKFK</sequence>
<evidence type="ECO:0000313" key="1">
    <source>
        <dbReference type="EMBL" id="QII45354.1"/>
    </source>
</evidence>
<name>A0A6G7J484_9FLAO</name>
<keyword evidence="2" id="KW-1185">Reference proteome</keyword>
<dbReference type="KEGG" id="mut:GVT53_11900"/>
<reference evidence="1 2" key="1">
    <citation type="submission" date="2020-02" db="EMBL/GenBank/DDBJ databases">
        <title>Complete genome of Muricauda sp. 501str8.</title>
        <authorList>
            <person name="Dong B."/>
            <person name="Zhu S."/>
            <person name="Yang J."/>
            <person name="Chen J."/>
        </authorList>
    </citation>
    <scope>NUCLEOTIDE SEQUENCE [LARGE SCALE GENOMIC DNA]</scope>
    <source>
        <strain evidence="1 2">501str8</strain>
    </source>
</reference>
<dbReference type="EMBL" id="CP049616">
    <property type="protein sequence ID" value="QII45354.1"/>
    <property type="molecule type" value="Genomic_DNA"/>
</dbReference>
<dbReference type="AlphaFoldDB" id="A0A6G7J484"/>
<gene>
    <name evidence="1" type="ORF">GVT53_11900</name>
</gene>
<dbReference type="Proteomes" id="UP000502928">
    <property type="component" value="Chromosome"/>
</dbReference>
<organism evidence="1 2">
    <name type="scientific">Flagellimonas oceani</name>
    <dbReference type="NCBI Taxonomy" id="2698672"/>
    <lineage>
        <taxon>Bacteria</taxon>
        <taxon>Pseudomonadati</taxon>
        <taxon>Bacteroidota</taxon>
        <taxon>Flavobacteriia</taxon>
        <taxon>Flavobacteriales</taxon>
        <taxon>Flavobacteriaceae</taxon>
        <taxon>Flagellimonas</taxon>
    </lineage>
</organism>
<dbReference type="RefSeq" id="WP_158657159.1">
    <property type="nucleotide sequence ID" value="NZ_CP049616.1"/>
</dbReference>